<accession>A0A1G2FUP8</accession>
<keyword evidence="1" id="KW-0812">Transmembrane</keyword>
<keyword evidence="1" id="KW-0472">Membrane</keyword>
<evidence type="ECO:0000313" key="3">
    <source>
        <dbReference type="Proteomes" id="UP000176700"/>
    </source>
</evidence>
<evidence type="ECO:0000313" key="2">
    <source>
        <dbReference type="EMBL" id="OGZ41328.1"/>
    </source>
</evidence>
<gene>
    <name evidence="2" type="ORF">A2W41_01225</name>
</gene>
<comment type="caution">
    <text evidence="2">The sequence shown here is derived from an EMBL/GenBank/DDBJ whole genome shotgun (WGS) entry which is preliminary data.</text>
</comment>
<sequence>MRYYSLLQDMWNRVSNYACKQCGSLAIVSHEDGFPDVWGCRICNYTTYARDVFFGEVIDVIVLGVILRCVIVAQSKQFVRLMISREEMLEIQAESGDLAENATVEVYHFIPRKYAQSKRFVTAGEFHMPKDKLVEILS</sequence>
<dbReference type="Proteomes" id="UP000176700">
    <property type="component" value="Unassembled WGS sequence"/>
</dbReference>
<evidence type="ECO:0000256" key="1">
    <source>
        <dbReference type="SAM" id="Phobius"/>
    </source>
</evidence>
<protein>
    <submittedName>
        <fullName evidence="2">Uncharacterized protein</fullName>
    </submittedName>
</protein>
<dbReference type="AlphaFoldDB" id="A0A1G2FUP8"/>
<dbReference type="EMBL" id="MHNI01000031">
    <property type="protein sequence ID" value="OGZ41328.1"/>
    <property type="molecule type" value="Genomic_DNA"/>
</dbReference>
<organism evidence="2 3">
    <name type="scientific">Candidatus Ryanbacteria bacterium RIFCSPHIGHO2_01_45_13</name>
    <dbReference type="NCBI Taxonomy" id="1802112"/>
    <lineage>
        <taxon>Bacteria</taxon>
        <taxon>Candidatus Ryaniibacteriota</taxon>
    </lineage>
</organism>
<proteinExistence type="predicted"/>
<keyword evidence="1" id="KW-1133">Transmembrane helix</keyword>
<reference evidence="2 3" key="1">
    <citation type="journal article" date="2016" name="Nat. Commun.">
        <title>Thousands of microbial genomes shed light on interconnected biogeochemical processes in an aquifer system.</title>
        <authorList>
            <person name="Anantharaman K."/>
            <person name="Brown C.T."/>
            <person name="Hug L.A."/>
            <person name="Sharon I."/>
            <person name="Castelle C.J."/>
            <person name="Probst A.J."/>
            <person name="Thomas B.C."/>
            <person name="Singh A."/>
            <person name="Wilkins M.J."/>
            <person name="Karaoz U."/>
            <person name="Brodie E.L."/>
            <person name="Williams K.H."/>
            <person name="Hubbard S.S."/>
            <person name="Banfield J.F."/>
        </authorList>
    </citation>
    <scope>NUCLEOTIDE SEQUENCE [LARGE SCALE GENOMIC DNA]</scope>
</reference>
<name>A0A1G2FUP8_9BACT</name>
<feature type="transmembrane region" description="Helical" evidence="1">
    <location>
        <begin position="52"/>
        <end position="73"/>
    </location>
</feature>